<keyword evidence="2" id="KW-1185">Reference proteome</keyword>
<evidence type="ECO:0000313" key="1">
    <source>
        <dbReference type="EnsemblMetazoa" id="PPAI008030-PA"/>
    </source>
</evidence>
<accession>A0A1B0DIP3</accession>
<dbReference type="InterPro" id="IPR050951">
    <property type="entry name" value="Retrovirus_Pol_polyprotein"/>
</dbReference>
<sequence>MDSPNATVPVPDPLSRLPVPRQDPDFDTEDAVMIRAILDSIAIDVSEIEAATVEDEEITAVKRALHSGDWSADILKPYQIFRNELSSVGDVLVRSTKIVIPAKLRERMLALAHEGHPGECVMKRRLRDRGSFYEQIEGMPMGNCLSPVIADIVIDRVIGTAILAATIPPKSFTNILMICSSSPTRTMSHFFWMHLTMYMRRSSLHVSQRKKENCLILTPLSREGRMALSSRTGTRKIWLLFGF</sequence>
<name>A0A1B0DIP3_PHLPP</name>
<dbReference type="EMBL" id="AJVK01062857">
    <property type="status" value="NOT_ANNOTATED_CDS"/>
    <property type="molecule type" value="Genomic_DNA"/>
</dbReference>
<dbReference type="Proteomes" id="UP000092462">
    <property type="component" value="Unassembled WGS sequence"/>
</dbReference>
<proteinExistence type="predicted"/>
<dbReference type="EnsemblMetazoa" id="PPAI008030-RA">
    <property type="protein sequence ID" value="PPAI008030-PA"/>
    <property type="gene ID" value="PPAI008030"/>
</dbReference>
<dbReference type="VEuPathDB" id="VectorBase:PPAPM1_008795"/>
<organism evidence="1 2">
    <name type="scientific">Phlebotomus papatasi</name>
    <name type="common">Sandfly</name>
    <dbReference type="NCBI Taxonomy" id="29031"/>
    <lineage>
        <taxon>Eukaryota</taxon>
        <taxon>Metazoa</taxon>
        <taxon>Ecdysozoa</taxon>
        <taxon>Arthropoda</taxon>
        <taxon>Hexapoda</taxon>
        <taxon>Insecta</taxon>
        <taxon>Pterygota</taxon>
        <taxon>Neoptera</taxon>
        <taxon>Endopterygota</taxon>
        <taxon>Diptera</taxon>
        <taxon>Nematocera</taxon>
        <taxon>Psychodoidea</taxon>
        <taxon>Psychodidae</taxon>
        <taxon>Phlebotomus</taxon>
        <taxon>Phlebotomus</taxon>
    </lineage>
</organism>
<dbReference type="PANTHER" id="PTHR37984">
    <property type="entry name" value="PROTEIN CBG26694"/>
    <property type="match status" value="1"/>
</dbReference>
<reference evidence="1" key="1">
    <citation type="submission" date="2022-08" db="UniProtKB">
        <authorList>
            <consortium name="EnsemblMetazoa"/>
        </authorList>
    </citation>
    <scope>IDENTIFICATION</scope>
    <source>
        <strain evidence="1">Israel</strain>
    </source>
</reference>
<protein>
    <submittedName>
        <fullName evidence="1">Uncharacterized protein</fullName>
    </submittedName>
</protein>
<dbReference type="VEuPathDB" id="VectorBase:PPAI008030"/>
<dbReference type="AlphaFoldDB" id="A0A1B0DIP3"/>
<dbReference type="PANTHER" id="PTHR37984:SF11">
    <property type="entry name" value="INTEGRASE CATALYTIC DOMAIN-CONTAINING PROTEIN"/>
    <property type="match status" value="1"/>
</dbReference>
<evidence type="ECO:0000313" key="2">
    <source>
        <dbReference type="Proteomes" id="UP000092462"/>
    </source>
</evidence>